<gene>
    <name evidence="1" type="ORF">SAMN04488072_103138</name>
</gene>
<name>A0A1I0WLX6_9BACI</name>
<dbReference type="EMBL" id="FOJW01000003">
    <property type="protein sequence ID" value="SFA89785.1"/>
    <property type="molecule type" value="Genomic_DNA"/>
</dbReference>
<dbReference type="Proteomes" id="UP000198642">
    <property type="component" value="Unassembled WGS sequence"/>
</dbReference>
<organism evidence="1 2">
    <name type="scientific">Lentibacillus halodurans</name>
    <dbReference type="NCBI Taxonomy" id="237679"/>
    <lineage>
        <taxon>Bacteria</taxon>
        <taxon>Bacillati</taxon>
        <taxon>Bacillota</taxon>
        <taxon>Bacilli</taxon>
        <taxon>Bacillales</taxon>
        <taxon>Bacillaceae</taxon>
        <taxon>Lentibacillus</taxon>
    </lineage>
</organism>
<reference evidence="1 2" key="1">
    <citation type="submission" date="2016-10" db="EMBL/GenBank/DDBJ databases">
        <authorList>
            <person name="de Groot N.N."/>
        </authorList>
    </citation>
    <scope>NUCLEOTIDE SEQUENCE [LARGE SCALE GENOMIC DNA]</scope>
    <source>
        <strain evidence="1 2">CGMCC 1.3702</strain>
    </source>
</reference>
<protein>
    <submittedName>
        <fullName evidence="1">Uncharacterized protein</fullName>
    </submittedName>
</protein>
<evidence type="ECO:0000313" key="2">
    <source>
        <dbReference type="Proteomes" id="UP000198642"/>
    </source>
</evidence>
<keyword evidence="2" id="KW-1185">Reference proteome</keyword>
<evidence type="ECO:0000313" key="1">
    <source>
        <dbReference type="EMBL" id="SFA89785.1"/>
    </source>
</evidence>
<accession>A0A1I0WLX6</accession>
<proteinExistence type="predicted"/>
<sequence length="95" mass="11043">MLAEATGWIAAHANHTIAFERNRQRLDLLKKKYGEHELEVKKLDYTDTLALENEIKHAHMQHNTIIMFGDWIHSTAPTAIQTIKTMITKRQTHQP</sequence>
<dbReference type="STRING" id="237679.SAMN04488072_103138"/>
<dbReference type="AlphaFoldDB" id="A0A1I0WLX6"/>